<protein>
    <recommendedName>
        <fullName evidence="4">Apple domain-containing protein</fullName>
    </recommendedName>
</protein>
<name>A0A8K1CKR4_PYTOL</name>
<dbReference type="EMBL" id="SPLM01000037">
    <property type="protein sequence ID" value="TMW65406.1"/>
    <property type="molecule type" value="Genomic_DNA"/>
</dbReference>
<dbReference type="OrthoDB" id="156202at2759"/>
<comment type="caution">
    <text evidence="5">The sequence shown here is derived from an EMBL/GenBank/DDBJ whole genome shotgun (WGS) entry which is preliminary data.</text>
</comment>
<dbReference type="PROSITE" id="PS50948">
    <property type="entry name" value="PAN"/>
    <property type="match status" value="2"/>
</dbReference>
<feature type="domain" description="Apple" evidence="4">
    <location>
        <begin position="466"/>
        <end position="533"/>
    </location>
</feature>
<evidence type="ECO:0000256" key="2">
    <source>
        <dbReference type="ARBA" id="ARBA00023157"/>
    </source>
</evidence>
<dbReference type="Gene3D" id="3.50.4.10">
    <property type="entry name" value="Hepatocyte Growth Factor"/>
    <property type="match status" value="6"/>
</dbReference>
<dbReference type="InterPro" id="IPR000177">
    <property type="entry name" value="Apple"/>
</dbReference>
<dbReference type="Pfam" id="PF14295">
    <property type="entry name" value="PAN_4"/>
    <property type="match status" value="6"/>
</dbReference>
<dbReference type="PANTHER" id="PTHR33946:SF4">
    <property type="entry name" value="COAGULATION FACTOR XI"/>
    <property type="match status" value="1"/>
</dbReference>
<dbReference type="Proteomes" id="UP000794436">
    <property type="component" value="Unassembled WGS sequence"/>
</dbReference>
<dbReference type="InterPro" id="IPR003609">
    <property type="entry name" value="Pan_app"/>
</dbReference>
<sequence>MKTLQWLVLPIVSCVPVGASSPCSLADAQRQLAKMEYMAAIAPLLNCYIEDGFDYAGNNIKSVPGQPVENCCALCYATDGYKAFSWTSDDGTYWLKCARGEIVVDPSVKSALFYIGYINSKCLLDSGLDYPASSLRSVADIERRLAKMEYMAAMTPYLNCYLENGFYYVGNDIKSVSGQPPEYCCGICYVTDGCASFSWTEQDGGTCWLKGKRGDIVVNPKAKSALFYIGYENPVCWLKVDVDYAGNDIGRVSAAKAEDCCDKCHNYAGCRAYTWTNQDGGTCWLKSKSGTESYKAGAKSAEAYPTGNYPPAPTCALENNVDFVGNDMGNKPSGSADGCCDICRGTQGCVAFTWTNQNGGTCWLKNRRDASASKPGAVSAQVFVNPPAPTCNLENNVDYVGNDLSNVPNATPGGCCDICKRTIGCRTFTWTDHNGGTCWLKSLKGNTVAKTGAISSQVIENPVDTCTIENDVDYVGDDIGSVQNPVADLCCSVCKAREGCKAFSWSNYQGGTCWLKSGKTTTKSSAGVKSGVV</sequence>
<organism evidence="5 6">
    <name type="scientific">Pythium oligandrum</name>
    <name type="common">Mycoparasitic fungus</name>
    <dbReference type="NCBI Taxonomy" id="41045"/>
    <lineage>
        <taxon>Eukaryota</taxon>
        <taxon>Sar</taxon>
        <taxon>Stramenopiles</taxon>
        <taxon>Oomycota</taxon>
        <taxon>Peronosporomycetes</taxon>
        <taxon>Pythiales</taxon>
        <taxon>Pythiaceae</taxon>
        <taxon>Pythium</taxon>
    </lineage>
</organism>
<dbReference type="AlphaFoldDB" id="A0A8K1CKR4"/>
<dbReference type="CDD" id="cd01100">
    <property type="entry name" value="APPLE_Factor_XI_like"/>
    <property type="match status" value="4"/>
</dbReference>
<reference evidence="5" key="1">
    <citation type="submission" date="2019-03" db="EMBL/GenBank/DDBJ databases">
        <title>Long read genome sequence of the mycoparasitic Pythium oligandrum ATCC 38472 isolated from sugarbeet rhizosphere.</title>
        <authorList>
            <person name="Gaulin E."/>
        </authorList>
    </citation>
    <scope>NUCLEOTIDE SEQUENCE</scope>
    <source>
        <strain evidence="5">ATCC 38472_TT</strain>
    </source>
</reference>
<feature type="domain" description="Apple" evidence="4">
    <location>
        <begin position="236"/>
        <end position="315"/>
    </location>
</feature>
<proteinExistence type="predicted"/>
<evidence type="ECO:0000256" key="3">
    <source>
        <dbReference type="SAM" id="SignalP"/>
    </source>
</evidence>
<dbReference type="PANTHER" id="PTHR33946">
    <property type="match status" value="1"/>
</dbReference>
<dbReference type="SMART" id="SM00223">
    <property type="entry name" value="APPLE"/>
    <property type="match status" value="6"/>
</dbReference>
<evidence type="ECO:0000313" key="6">
    <source>
        <dbReference type="Proteomes" id="UP000794436"/>
    </source>
</evidence>
<evidence type="ECO:0000256" key="1">
    <source>
        <dbReference type="ARBA" id="ARBA00022737"/>
    </source>
</evidence>
<keyword evidence="1" id="KW-0677">Repeat</keyword>
<accession>A0A8K1CKR4</accession>
<evidence type="ECO:0000313" key="5">
    <source>
        <dbReference type="EMBL" id="TMW65406.1"/>
    </source>
</evidence>
<dbReference type="GO" id="GO:0005576">
    <property type="term" value="C:extracellular region"/>
    <property type="evidence" value="ECO:0007669"/>
    <property type="project" value="InterPro"/>
</dbReference>
<dbReference type="GO" id="GO:0006508">
    <property type="term" value="P:proteolysis"/>
    <property type="evidence" value="ECO:0007669"/>
    <property type="project" value="InterPro"/>
</dbReference>
<feature type="chain" id="PRO_5035465644" description="Apple domain-containing protein" evidence="3">
    <location>
        <begin position="20"/>
        <end position="533"/>
    </location>
</feature>
<gene>
    <name evidence="5" type="ORF">Poli38472_008048</name>
</gene>
<keyword evidence="3" id="KW-0732">Signal</keyword>
<keyword evidence="6" id="KW-1185">Reference proteome</keyword>
<feature type="signal peptide" evidence="3">
    <location>
        <begin position="1"/>
        <end position="19"/>
    </location>
</feature>
<evidence type="ECO:0000259" key="4">
    <source>
        <dbReference type="PROSITE" id="PS50948"/>
    </source>
</evidence>
<keyword evidence="2" id="KW-1015">Disulfide bond</keyword>